<protein>
    <recommendedName>
        <fullName evidence="1">Rhamnogalacturonase A/B/Epimerase-like pectate lyase domain-containing protein</fullName>
    </recommendedName>
</protein>
<sequence length="976" mass="109550">MEEYRFARCGSIYPQQFDDPRAVVLQVDGLTPDENGICDVTDRLQSLLDSVKQHDRRGIVLIPEGVYCISRTVYLPRAVRMIGFGKSRPRFVLKKNTPGFQKAPEGEKGEAVYLFWFTGNMPAVEGTIQDANPGTFYSAVSNIDFKIEEGNPAAVVLRAHFAQHGFVSHCVFDIGEGKAGIFDVGNEMENLVFLGGEYGIYTTKCSPGWPFVLVESAFKGQRTAGVLSRECGLTFSHVEFSHMPAACVVEDGYWEKLFWKDCVLEQISEPALQISREDNSCTQINLRNVWCRDVPRLMRQKDSGREARGAKGAYWVSSLLHGDVFTLGEKEPQRETVLEAEPAGEIAPVFDREISDLPPQETWRNVREFGAVGNGEVDDTEALQRALDQCAAVYLPQGTYRVTDTLHLREGGALIGLNPITTQLVLWENTSAWAGMGAPKAVLESCRGGYNLLSGVGIDTAARNPRAVGCKWMAGKGSYCNDIKFVGGHGQITEQQENVPTYNPSRTADYDPDRPWDSQYWSLWITENGGGTFKDIWSASPYAEAGIFLSETSTPGVMYQVSVEHHVRHEILMRNVENWKFLGIQTEEEVAESSWCQPYELTNCRKLLFANFYAFRVIWVDNPYPSVVRAWNCQELEFLNCHNFTQMKYTMENLYQDGNTGEKAGFWQLAKLSIPAVVPDGRLPTEKGLLRKLTGGLDCVDALCEDGKGNLYLCDSRLKRIYRWDPESQRLTLLTSLHFRPLSLACDTQGRLLVVTEYKPVKGSVVNGREELSTDEFEGRDGGGCYYPFFSMDRRVRVAVMDPDYPEDSLAVLPVVPIEEVNPQVLWYPANQWRDSGDMMSSFSQRDTHCYPAPDGKTAVVHNPALARAVGLTPILPGKEIFLVDEYSKCVVEVHAEENFTLTNPRISIQRGEYSCAVAEDGTLYVPDCLLYECRKGKKQRAILMEDRPSAVLIAGREKEYLYITARCGFYALRLK</sequence>
<reference evidence="2 3" key="1">
    <citation type="submission" date="2022-06" db="EMBL/GenBank/DDBJ databases">
        <title>Isolation of gut microbiota from human fecal samples.</title>
        <authorList>
            <person name="Pamer E.G."/>
            <person name="Barat B."/>
            <person name="Waligurski E."/>
            <person name="Medina S."/>
            <person name="Paddock L."/>
            <person name="Mostad J."/>
        </authorList>
    </citation>
    <scope>NUCLEOTIDE SEQUENCE [LARGE SCALE GENOMIC DNA]</scope>
    <source>
        <strain evidence="2 3">DFI.9.73</strain>
    </source>
</reference>
<proteinExistence type="predicted"/>
<organism evidence="2 3">
    <name type="scientific">Neglectibacter timonensis</name>
    <dbReference type="NCBI Taxonomy" id="1776382"/>
    <lineage>
        <taxon>Bacteria</taxon>
        <taxon>Bacillati</taxon>
        <taxon>Bacillota</taxon>
        <taxon>Clostridia</taxon>
        <taxon>Eubacteriales</taxon>
        <taxon>Oscillospiraceae</taxon>
        <taxon>Neglectibacter</taxon>
    </lineage>
</organism>
<dbReference type="Pfam" id="PF12708">
    <property type="entry name" value="Pect-lyase_RHGA_epim"/>
    <property type="match status" value="2"/>
</dbReference>
<dbReference type="InterPro" id="IPR011042">
    <property type="entry name" value="6-blade_b-propeller_TolB-like"/>
</dbReference>
<accession>A0ABT1S3W1</accession>
<comment type="caution">
    <text evidence="2">The sequence shown here is derived from an EMBL/GenBank/DDBJ whole genome shotgun (WGS) entry which is preliminary data.</text>
</comment>
<evidence type="ECO:0000313" key="2">
    <source>
        <dbReference type="EMBL" id="MCQ4841629.1"/>
    </source>
</evidence>
<feature type="domain" description="Rhamnogalacturonase A/B/Epimerase-like pectate lyase" evidence="1">
    <location>
        <begin position="363"/>
        <end position="424"/>
    </location>
</feature>
<feature type="domain" description="Rhamnogalacturonase A/B/Epimerase-like pectate lyase" evidence="1">
    <location>
        <begin position="31"/>
        <end position="241"/>
    </location>
</feature>
<dbReference type="RefSeq" id="WP_066863855.1">
    <property type="nucleotide sequence ID" value="NZ_CABKVV010000013.1"/>
</dbReference>
<dbReference type="InterPro" id="IPR024535">
    <property type="entry name" value="RHGA/B-epi-like_pectate_lyase"/>
</dbReference>
<dbReference type="Proteomes" id="UP001524473">
    <property type="component" value="Unassembled WGS sequence"/>
</dbReference>
<dbReference type="GeneID" id="90532413"/>
<dbReference type="InterPro" id="IPR011050">
    <property type="entry name" value="Pectin_lyase_fold/virulence"/>
</dbReference>
<name>A0ABT1S3W1_9FIRM</name>
<keyword evidence="3" id="KW-1185">Reference proteome</keyword>
<dbReference type="InterPro" id="IPR012334">
    <property type="entry name" value="Pectin_lyas_fold"/>
</dbReference>
<evidence type="ECO:0000313" key="3">
    <source>
        <dbReference type="Proteomes" id="UP001524473"/>
    </source>
</evidence>
<evidence type="ECO:0000259" key="1">
    <source>
        <dbReference type="Pfam" id="PF12708"/>
    </source>
</evidence>
<dbReference type="SUPFAM" id="SSF51126">
    <property type="entry name" value="Pectin lyase-like"/>
    <property type="match status" value="3"/>
</dbReference>
<dbReference type="SUPFAM" id="SSF63829">
    <property type="entry name" value="Calcium-dependent phosphotriesterase"/>
    <property type="match status" value="1"/>
</dbReference>
<dbReference type="EMBL" id="JANFZH010000060">
    <property type="protein sequence ID" value="MCQ4841629.1"/>
    <property type="molecule type" value="Genomic_DNA"/>
</dbReference>
<gene>
    <name evidence="2" type="ORF">NE695_17090</name>
</gene>
<dbReference type="Gene3D" id="2.120.10.30">
    <property type="entry name" value="TolB, C-terminal domain"/>
    <property type="match status" value="1"/>
</dbReference>
<dbReference type="Gene3D" id="2.160.20.10">
    <property type="entry name" value="Single-stranded right-handed beta-helix, Pectin lyase-like"/>
    <property type="match status" value="2"/>
</dbReference>